<feature type="compositionally biased region" description="Basic and acidic residues" evidence="1">
    <location>
        <begin position="22"/>
        <end position="40"/>
    </location>
</feature>
<evidence type="ECO:0000313" key="3">
    <source>
        <dbReference type="Proteomes" id="UP000050794"/>
    </source>
</evidence>
<feature type="region of interest" description="Disordered" evidence="1">
    <location>
        <begin position="1"/>
        <end position="40"/>
    </location>
</feature>
<dbReference type="AlphaFoldDB" id="A0A183UQT4"/>
<evidence type="ECO:0000313" key="2">
    <source>
        <dbReference type="EMBL" id="VDM42175.1"/>
    </source>
</evidence>
<gene>
    <name evidence="2" type="ORF">TCNE_LOCUS10854</name>
</gene>
<reference evidence="4" key="1">
    <citation type="submission" date="2016-06" db="UniProtKB">
        <authorList>
            <consortium name="WormBaseParasite"/>
        </authorList>
    </citation>
    <scope>IDENTIFICATION</scope>
</reference>
<dbReference type="EMBL" id="UYWY01020641">
    <property type="protein sequence ID" value="VDM42175.1"/>
    <property type="molecule type" value="Genomic_DNA"/>
</dbReference>
<name>A0A183UQT4_TOXCA</name>
<keyword evidence="3" id="KW-1185">Reference proteome</keyword>
<organism evidence="3 4">
    <name type="scientific">Toxocara canis</name>
    <name type="common">Canine roundworm</name>
    <dbReference type="NCBI Taxonomy" id="6265"/>
    <lineage>
        <taxon>Eukaryota</taxon>
        <taxon>Metazoa</taxon>
        <taxon>Ecdysozoa</taxon>
        <taxon>Nematoda</taxon>
        <taxon>Chromadorea</taxon>
        <taxon>Rhabditida</taxon>
        <taxon>Spirurina</taxon>
        <taxon>Ascaridomorpha</taxon>
        <taxon>Ascaridoidea</taxon>
        <taxon>Toxocaridae</taxon>
        <taxon>Toxocara</taxon>
    </lineage>
</organism>
<reference evidence="2 3" key="2">
    <citation type="submission" date="2018-11" db="EMBL/GenBank/DDBJ databases">
        <authorList>
            <consortium name="Pathogen Informatics"/>
        </authorList>
    </citation>
    <scope>NUCLEOTIDE SEQUENCE [LARGE SCALE GENOMIC DNA]</scope>
</reference>
<sequence length="77" mass="8505">MISRAENDGEPTNRDGGTFESDQDKTDDFEKQQNKEGLDMRISEKTAAQTHALQLSLPNSLKAAGCRTEVDAPLRII</sequence>
<dbReference type="Proteomes" id="UP000050794">
    <property type="component" value="Unassembled WGS sequence"/>
</dbReference>
<proteinExistence type="predicted"/>
<evidence type="ECO:0000313" key="4">
    <source>
        <dbReference type="WBParaSite" id="TCNE_0001085401-mRNA-1"/>
    </source>
</evidence>
<feature type="compositionally biased region" description="Basic and acidic residues" evidence="1">
    <location>
        <begin position="1"/>
        <end position="13"/>
    </location>
</feature>
<protein>
    <submittedName>
        <fullName evidence="2 4">Uncharacterized protein</fullName>
    </submittedName>
</protein>
<dbReference type="WBParaSite" id="TCNE_0001085401-mRNA-1">
    <property type="protein sequence ID" value="TCNE_0001085401-mRNA-1"/>
    <property type="gene ID" value="TCNE_0001085401"/>
</dbReference>
<evidence type="ECO:0000256" key="1">
    <source>
        <dbReference type="SAM" id="MobiDB-lite"/>
    </source>
</evidence>
<accession>A0A183UQT4</accession>